<dbReference type="GeneID" id="101581866"/>
<accession>A0A6P3F155</accession>
<dbReference type="InterPro" id="IPR002164">
    <property type="entry name" value="NAP_family"/>
</dbReference>
<dbReference type="Gene3D" id="3.30.1120.90">
    <property type="entry name" value="Nucleosome assembly protein"/>
    <property type="match status" value="1"/>
</dbReference>
<sequence>MDRGPKASGAKSRGKGPAKSRGCAAPDNASCEPEPSELQSPAEDTEVAPGQAGAGAGTGGGGSRALACVPPAATRRAQERYRSLMLGPLAPGKPEVIAPRPEPEKASSFTERLRPDAVFVGTVGPVVRPKNARTGSRRGPCAKKVPGKSGSSAGRAPQATAGGQPKTGAARQCLPPGSVGEGKKMVETPPRGRPLAIGGSADTLETVQQKLEALDQQADCAYLRVLQRAGQVRLPFVEKRSGLIKSIPGFWGQALQNHPQLSLFLSSRDKEALSYLISLDVEEVGPTRLGHKITFCFAPNPYFQNKLLIKEYRCSASNQVISCSTTIQWLPGHDLHSMCQGSLDQNCSFFGWFENHGPLRSDKIAEIINEELWPNPLQYYLMSKGDCGEKAKEGKPEPAEQPGETPAPRVKPST</sequence>
<feature type="region of interest" description="Disordered" evidence="3">
    <location>
        <begin position="1"/>
        <end position="111"/>
    </location>
</feature>
<name>A0A6P3F155_OCTDE</name>
<dbReference type="AlphaFoldDB" id="A0A6P3F155"/>
<dbReference type="Pfam" id="PF00956">
    <property type="entry name" value="NAP"/>
    <property type="match status" value="1"/>
</dbReference>
<dbReference type="SUPFAM" id="SSF143113">
    <property type="entry name" value="NAP-like"/>
    <property type="match status" value="1"/>
</dbReference>
<dbReference type="FunCoup" id="A0A6P3F155">
    <property type="interactions" value="163"/>
</dbReference>
<dbReference type="GO" id="GO:0006334">
    <property type="term" value="P:nucleosome assembly"/>
    <property type="evidence" value="ECO:0007669"/>
    <property type="project" value="InterPro"/>
</dbReference>
<feature type="compositionally biased region" description="Gly residues" evidence="3">
    <location>
        <begin position="52"/>
        <end position="63"/>
    </location>
</feature>
<gene>
    <name evidence="5" type="primary">LOC101581866</name>
</gene>
<dbReference type="RefSeq" id="XP_004627329.1">
    <property type="nucleotide sequence ID" value="XM_004627272.1"/>
</dbReference>
<evidence type="ECO:0000313" key="4">
    <source>
        <dbReference type="Proteomes" id="UP000515203"/>
    </source>
</evidence>
<feature type="compositionally biased region" description="Basic and acidic residues" evidence="3">
    <location>
        <begin position="101"/>
        <end position="111"/>
    </location>
</feature>
<proteinExistence type="inferred from homology"/>
<comment type="similarity">
    <text evidence="1 2">Belongs to the nucleosome assembly protein (NAP) family.</text>
</comment>
<evidence type="ECO:0000256" key="1">
    <source>
        <dbReference type="ARBA" id="ARBA00009947"/>
    </source>
</evidence>
<organism evidence="4 5">
    <name type="scientific">Octodon degus</name>
    <name type="common">Degu</name>
    <name type="synonym">Sciurus degus</name>
    <dbReference type="NCBI Taxonomy" id="10160"/>
    <lineage>
        <taxon>Eukaryota</taxon>
        <taxon>Metazoa</taxon>
        <taxon>Chordata</taxon>
        <taxon>Craniata</taxon>
        <taxon>Vertebrata</taxon>
        <taxon>Euteleostomi</taxon>
        <taxon>Mammalia</taxon>
        <taxon>Eutheria</taxon>
        <taxon>Euarchontoglires</taxon>
        <taxon>Glires</taxon>
        <taxon>Rodentia</taxon>
        <taxon>Hystricomorpha</taxon>
        <taxon>Octodontidae</taxon>
        <taxon>Octodon</taxon>
    </lineage>
</organism>
<keyword evidence="4" id="KW-1185">Reference proteome</keyword>
<feature type="region of interest" description="Disordered" evidence="3">
    <location>
        <begin position="128"/>
        <end position="197"/>
    </location>
</feature>
<dbReference type="InParanoid" id="A0A6P3F155"/>
<evidence type="ECO:0000256" key="2">
    <source>
        <dbReference type="RuleBase" id="RU003876"/>
    </source>
</evidence>
<evidence type="ECO:0000256" key="3">
    <source>
        <dbReference type="SAM" id="MobiDB-lite"/>
    </source>
</evidence>
<dbReference type="Gene3D" id="1.20.5.1500">
    <property type="match status" value="1"/>
</dbReference>
<protein>
    <submittedName>
        <fullName evidence="5">Testis-specific Y-encoded-like protein 5</fullName>
    </submittedName>
</protein>
<evidence type="ECO:0000313" key="5">
    <source>
        <dbReference type="RefSeq" id="XP_004627329.1"/>
    </source>
</evidence>
<feature type="compositionally biased region" description="Basic and acidic residues" evidence="3">
    <location>
        <begin position="388"/>
        <end position="398"/>
    </location>
</feature>
<dbReference type="OrthoDB" id="19419at2759"/>
<reference evidence="5" key="1">
    <citation type="submission" date="2025-08" db="UniProtKB">
        <authorList>
            <consortium name="RefSeq"/>
        </authorList>
    </citation>
    <scope>IDENTIFICATION</scope>
</reference>
<dbReference type="InterPro" id="IPR037231">
    <property type="entry name" value="NAP-like_sf"/>
</dbReference>
<dbReference type="FunFam" id="3.30.1120.90:FF:000002">
    <property type="entry name" value="Testis-specific Y-encoded-like protein 2"/>
    <property type="match status" value="1"/>
</dbReference>
<dbReference type="Proteomes" id="UP000515203">
    <property type="component" value="Unplaced"/>
</dbReference>
<dbReference type="GO" id="GO:0005634">
    <property type="term" value="C:nucleus"/>
    <property type="evidence" value="ECO:0007669"/>
    <property type="project" value="InterPro"/>
</dbReference>
<feature type="region of interest" description="Disordered" evidence="3">
    <location>
        <begin position="388"/>
        <end position="414"/>
    </location>
</feature>
<dbReference type="PANTHER" id="PTHR11875">
    <property type="entry name" value="TESTIS-SPECIFIC Y-ENCODED PROTEIN"/>
    <property type="match status" value="1"/>
</dbReference>